<dbReference type="SUPFAM" id="SSF47769">
    <property type="entry name" value="SAM/Pointed domain"/>
    <property type="match status" value="1"/>
</dbReference>
<feature type="region of interest" description="Disordered" evidence="4">
    <location>
        <begin position="222"/>
        <end position="264"/>
    </location>
</feature>
<feature type="domain" description="ETS" evidence="5">
    <location>
        <begin position="267"/>
        <end position="349"/>
    </location>
</feature>
<dbReference type="InterPro" id="IPR036388">
    <property type="entry name" value="WH-like_DNA-bd_sf"/>
</dbReference>
<dbReference type="InterPro" id="IPR046328">
    <property type="entry name" value="ETS_fam"/>
</dbReference>
<evidence type="ECO:0000256" key="2">
    <source>
        <dbReference type="ARBA" id="ARBA00023125"/>
    </source>
</evidence>
<dbReference type="PROSITE" id="PS50061">
    <property type="entry name" value="ETS_DOMAIN_3"/>
    <property type="match status" value="1"/>
</dbReference>
<feature type="compositionally biased region" description="Basic and acidic residues" evidence="4">
    <location>
        <begin position="234"/>
        <end position="243"/>
    </location>
</feature>
<dbReference type="Pfam" id="PF00178">
    <property type="entry name" value="Ets"/>
    <property type="match status" value="1"/>
</dbReference>
<gene>
    <name evidence="6" type="ORF">LNINA_LOCUS6853</name>
</gene>
<dbReference type="SMART" id="SM00413">
    <property type="entry name" value="ETS"/>
    <property type="match status" value="1"/>
</dbReference>
<dbReference type="AlphaFoldDB" id="A0AAV1JCY7"/>
<dbReference type="GO" id="GO:0005634">
    <property type="term" value="C:nucleus"/>
    <property type="evidence" value="ECO:0007669"/>
    <property type="project" value="UniProtKB-SubCell"/>
</dbReference>
<evidence type="ECO:0000256" key="1">
    <source>
        <dbReference type="ARBA" id="ARBA00005562"/>
    </source>
</evidence>
<accession>A0AAV1JCY7</accession>
<dbReference type="EMBL" id="CAVLEF010000009">
    <property type="protein sequence ID" value="CAK1547375.1"/>
    <property type="molecule type" value="Genomic_DNA"/>
</dbReference>
<keyword evidence="2 3" id="KW-0238">DNA-binding</keyword>
<keyword evidence="7" id="KW-1185">Reference proteome</keyword>
<comment type="subcellular location">
    <subcellularLocation>
        <location evidence="3">Nucleus</location>
    </subcellularLocation>
</comment>
<dbReference type="InterPro" id="IPR000418">
    <property type="entry name" value="Ets_dom"/>
</dbReference>
<dbReference type="Proteomes" id="UP001497472">
    <property type="component" value="Unassembled WGS sequence"/>
</dbReference>
<proteinExistence type="inferred from homology"/>
<dbReference type="InterPro" id="IPR013761">
    <property type="entry name" value="SAM/pointed_sf"/>
</dbReference>
<dbReference type="PANTHER" id="PTHR11849:SF190">
    <property type="entry name" value="ETS-DOMAIN PROTEIN"/>
    <property type="match status" value="1"/>
</dbReference>
<dbReference type="PANTHER" id="PTHR11849">
    <property type="entry name" value="ETS"/>
    <property type="match status" value="1"/>
</dbReference>
<evidence type="ECO:0000313" key="7">
    <source>
        <dbReference type="Proteomes" id="UP001497472"/>
    </source>
</evidence>
<name>A0AAV1JCY7_9NEOP</name>
<protein>
    <recommendedName>
        <fullName evidence="5">ETS domain-containing protein</fullName>
    </recommendedName>
</protein>
<reference evidence="6 7" key="1">
    <citation type="submission" date="2023-11" db="EMBL/GenBank/DDBJ databases">
        <authorList>
            <person name="Okamura Y."/>
        </authorList>
    </citation>
    <scope>NUCLEOTIDE SEQUENCE [LARGE SCALE GENOMIC DNA]</scope>
</reference>
<evidence type="ECO:0000256" key="3">
    <source>
        <dbReference type="RuleBase" id="RU004019"/>
    </source>
</evidence>
<organism evidence="6 7">
    <name type="scientific">Leptosia nina</name>
    <dbReference type="NCBI Taxonomy" id="320188"/>
    <lineage>
        <taxon>Eukaryota</taxon>
        <taxon>Metazoa</taxon>
        <taxon>Ecdysozoa</taxon>
        <taxon>Arthropoda</taxon>
        <taxon>Hexapoda</taxon>
        <taxon>Insecta</taxon>
        <taxon>Pterygota</taxon>
        <taxon>Neoptera</taxon>
        <taxon>Endopterygota</taxon>
        <taxon>Lepidoptera</taxon>
        <taxon>Glossata</taxon>
        <taxon>Ditrysia</taxon>
        <taxon>Papilionoidea</taxon>
        <taxon>Pieridae</taxon>
        <taxon>Pierinae</taxon>
        <taxon>Leptosia</taxon>
    </lineage>
</organism>
<comment type="caution">
    <text evidence="6">The sequence shown here is derived from an EMBL/GenBank/DDBJ whole genome shotgun (WGS) entry which is preliminary data.</text>
</comment>
<evidence type="ECO:0000256" key="4">
    <source>
        <dbReference type="SAM" id="MobiDB-lite"/>
    </source>
</evidence>
<evidence type="ECO:0000259" key="5">
    <source>
        <dbReference type="PROSITE" id="PS50061"/>
    </source>
</evidence>
<keyword evidence="3" id="KW-0539">Nucleus</keyword>
<dbReference type="PRINTS" id="PR00454">
    <property type="entry name" value="ETSDOMAIN"/>
</dbReference>
<dbReference type="GO" id="GO:0000981">
    <property type="term" value="F:DNA-binding transcription factor activity, RNA polymerase II-specific"/>
    <property type="evidence" value="ECO:0007669"/>
    <property type="project" value="TreeGrafter"/>
</dbReference>
<evidence type="ECO:0000313" key="6">
    <source>
        <dbReference type="EMBL" id="CAK1547375.1"/>
    </source>
</evidence>
<dbReference type="InterPro" id="IPR036390">
    <property type="entry name" value="WH_DNA-bd_sf"/>
</dbReference>
<dbReference type="Gene3D" id="1.10.10.10">
    <property type="entry name" value="Winged helix-like DNA-binding domain superfamily/Winged helix DNA-binding domain"/>
    <property type="match status" value="1"/>
</dbReference>
<comment type="similarity">
    <text evidence="1 3">Belongs to the ETS family.</text>
</comment>
<dbReference type="GO" id="GO:0030154">
    <property type="term" value="P:cell differentiation"/>
    <property type="evidence" value="ECO:0007669"/>
    <property type="project" value="TreeGrafter"/>
</dbReference>
<feature type="compositionally biased region" description="Basic residues" evidence="4">
    <location>
        <begin position="244"/>
        <end position="264"/>
    </location>
</feature>
<dbReference type="GO" id="GO:0043565">
    <property type="term" value="F:sequence-specific DNA binding"/>
    <property type="evidence" value="ECO:0007669"/>
    <property type="project" value="InterPro"/>
</dbReference>
<sequence length="379" mass="43999">MIDYARPYDQNMCDYYLPPSPAPARLDDFQVFKKGTCTYGNYYNTFDVHAEPEVDTAANVYHNLVNLRDSYRPEDWRYKSVFDWTADDTISWIFDCVIANGFSEYDVPFYNFRIPGIDIRNMGREDILTRMLHANIDPNLTARIADVVYDKLQTRLNDEILRQSTVFKYADPYQSQEQTMLDLDYHKNKLYTSDYKPNDSSLLQTADSSDDAEDLFGSSAAASPECAYGSDGSKSGDEDTDKRKLVKRPPGRPKGSGKKGIKRPRSVSVPEFLRNLLFDERYCPSIIKWEDYSQGKFRFVKPDEVAKLWGQMKQNENMTFEKFSRAMRYHYRQSVLVSVPTARLVYQFGHKGPDFRTDNPNFVKVKSELDLHEMNYSNS</sequence>
<dbReference type="SUPFAM" id="SSF46785">
    <property type="entry name" value="Winged helix' DNA-binding domain"/>
    <property type="match status" value="1"/>
</dbReference>